<organism evidence="4 5">
    <name type="scientific">Actinoplanes missouriensis (strain ATCC 14538 / DSM 43046 / CBS 188.64 / JCM 3121 / NBRC 102363 / NCIMB 12654 / NRRL B-3342 / UNCC 431)</name>
    <dbReference type="NCBI Taxonomy" id="512565"/>
    <lineage>
        <taxon>Bacteria</taxon>
        <taxon>Bacillati</taxon>
        <taxon>Actinomycetota</taxon>
        <taxon>Actinomycetes</taxon>
        <taxon>Micromonosporales</taxon>
        <taxon>Micromonosporaceae</taxon>
        <taxon>Actinoplanes</taxon>
    </lineage>
</organism>
<feature type="chain" id="PRO_5039262681" description="Endonuclease/exonuclease/phosphatase domain-containing protein" evidence="2">
    <location>
        <begin position="35"/>
        <end position="944"/>
    </location>
</feature>
<dbReference type="KEGG" id="ams:AMIS_47260"/>
<dbReference type="InterPro" id="IPR013517">
    <property type="entry name" value="FG-GAP"/>
</dbReference>
<dbReference type="SUPFAM" id="SSF56219">
    <property type="entry name" value="DNase I-like"/>
    <property type="match status" value="1"/>
</dbReference>
<dbReference type="EMBL" id="AP012319">
    <property type="protein sequence ID" value="BAL89946.1"/>
    <property type="molecule type" value="Genomic_DNA"/>
</dbReference>
<keyword evidence="5" id="KW-1185">Reference proteome</keyword>
<dbReference type="Gene3D" id="2.130.10.130">
    <property type="entry name" value="Integrin alpha, N-terminal"/>
    <property type="match status" value="1"/>
</dbReference>
<dbReference type="GO" id="GO:0003824">
    <property type="term" value="F:catalytic activity"/>
    <property type="evidence" value="ECO:0007669"/>
    <property type="project" value="InterPro"/>
</dbReference>
<dbReference type="InterPro" id="IPR028994">
    <property type="entry name" value="Integrin_alpha_N"/>
</dbReference>
<dbReference type="PATRIC" id="fig|512565.3.peg.4715"/>
<dbReference type="InterPro" id="IPR036691">
    <property type="entry name" value="Endo/exonu/phosph_ase_sf"/>
</dbReference>
<dbReference type="Pfam" id="PF13517">
    <property type="entry name" value="FG-GAP_3"/>
    <property type="match status" value="2"/>
</dbReference>
<dbReference type="Pfam" id="PF03372">
    <property type="entry name" value="Exo_endo_phos"/>
    <property type="match status" value="1"/>
</dbReference>
<keyword evidence="1 2" id="KW-0732">Signal</keyword>
<dbReference type="PANTHER" id="PTHR44103">
    <property type="entry name" value="PROPROTEIN CONVERTASE P"/>
    <property type="match status" value="1"/>
</dbReference>
<dbReference type="PANTHER" id="PTHR44103:SF1">
    <property type="entry name" value="PROPROTEIN CONVERTASE P"/>
    <property type="match status" value="1"/>
</dbReference>
<evidence type="ECO:0000313" key="5">
    <source>
        <dbReference type="Proteomes" id="UP000007882"/>
    </source>
</evidence>
<proteinExistence type="predicted"/>
<protein>
    <recommendedName>
        <fullName evidence="3">Endonuclease/exonuclease/phosphatase domain-containing protein</fullName>
    </recommendedName>
</protein>
<dbReference type="HOGENOM" id="CLU_317283_0_0_11"/>
<dbReference type="eggNOG" id="COG3568">
    <property type="taxonomic scope" value="Bacteria"/>
</dbReference>
<dbReference type="eggNOG" id="COG3391">
    <property type="taxonomic scope" value="Bacteria"/>
</dbReference>
<accession>I0HAA9</accession>
<dbReference type="STRING" id="512565.AMIS_47260"/>
<evidence type="ECO:0000313" key="4">
    <source>
        <dbReference type="EMBL" id="BAL89946.1"/>
    </source>
</evidence>
<evidence type="ECO:0000256" key="2">
    <source>
        <dbReference type="SAM" id="SignalP"/>
    </source>
</evidence>
<evidence type="ECO:0000259" key="3">
    <source>
        <dbReference type="Pfam" id="PF03372"/>
    </source>
</evidence>
<evidence type="ECO:0000256" key="1">
    <source>
        <dbReference type="ARBA" id="ARBA00022729"/>
    </source>
</evidence>
<name>I0HAA9_ACTM4</name>
<gene>
    <name evidence="4" type="ordered locus">AMIS_47260</name>
</gene>
<dbReference type="Gene3D" id="3.60.10.10">
    <property type="entry name" value="Endonuclease/exonuclease/phosphatase"/>
    <property type="match status" value="1"/>
</dbReference>
<dbReference type="SUPFAM" id="SSF69318">
    <property type="entry name" value="Integrin alpha N-terminal domain"/>
    <property type="match status" value="2"/>
</dbReference>
<reference evidence="4 5" key="1">
    <citation type="submission" date="2012-02" db="EMBL/GenBank/DDBJ databases">
        <title>Complete genome sequence of Actinoplanes missouriensis 431 (= NBRC 102363).</title>
        <authorList>
            <person name="Ohnishi Y."/>
            <person name="Ishikawa J."/>
            <person name="Sekine M."/>
            <person name="Hosoyama A."/>
            <person name="Harada T."/>
            <person name="Narita H."/>
            <person name="Hata T."/>
            <person name="Konno Y."/>
            <person name="Tutikane K."/>
            <person name="Fujita N."/>
            <person name="Horinouchi S."/>
            <person name="Hayakawa M."/>
        </authorList>
    </citation>
    <scope>NUCLEOTIDE SEQUENCE [LARGE SCALE GENOMIC DNA]</scope>
    <source>
        <strain evidence="5">ATCC 14538 / DSM 43046 / CBS 188.64 / JCM 3121 / NBRC 102363 / NCIMB 12654 / NRRL B-3342 / UNCC 431</strain>
    </source>
</reference>
<dbReference type="Proteomes" id="UP000007882">
    <property type="component" value="Chromosome"/>
</dbReference>
<sequence length="944" mass="99409">MNSSVRGRTFMSMTRRLSALAAALLIAAIGLVGAGEAAMAADTPFRVISYNACGSNTGGADRKDYACSFLNVHDRAPSVADLNTWATRLKSQILTEDGKAPDVLMLQELCAGQRELIREQLATLGTYRVVFHSVRNHGACAPWANGRTLTDSKADGTAIFVRTGAALPRLSEELTEIDPTVSPELRRHLLCTTAAVGGRDSLICNLHAGPSLHDEGAPQAMAAIKRWAGNRPVIFGGDLNADPFDPNLNVYYGIEGGTGPFTEVDQANEPYFNSRCFALAACRSGPDTMAGRKFDYLFGTSTAISWTGSKSIKPVTGSLTYEDDHFALRGDAIWKDETTLPAVPYLEVPSTGVHDAGLTDSLNWTGVRDATIGRFTGGDDRDDLIVRRWSGDVHLYPGTGGRLGAATLLRTADTGWTDVKRMVSGEFTGDGDDDVMILRSSGTIDVYPGDNAGGLGAPTQPRAANFFSDAADITAGEFTGDGIADLAVQWTSGRLFIYPGQPGGALGGSINMSDAGFLSAAAPKGMMTGDIDHDGRTDLVVRRKDGSLVAYPVTPTSTGTPVLGAADELQPATPAALQRPLFEAVGDLTGDRNDDLIVRWADDSTRLNPYPAPATSINPDQELDLATAGHGIGMFTATHLAGGDLDGDGDTDLMMRQRWDNAQVLLANGDGTFVKRDFGPKEFWTKVLSLVIGDYTRDGKADVVVRRTDGVISVYPGDGAGGVSATAVTVANPAGGGWAAAEEVVGGEFTGDAHEDLVVRWANGDVHLFPNTGAGRLGTRVVLREGQAGWGDALSMTVADFTADSRDDILVRWHSGRGFLYPGTGAGIGGSSEYRPIGALNAAAAIVTGSFTGGTTDTVVKWSDGSVRLYPATTATSEVLNVRSFDGQSGVSHFEYAADAGSTWTRVPAHFGAARITPASGIRQLRVVAVDKAGNRSAEAVFPR</sequence>
<dbReference type="AlphaFoldDB" id="I0HAA9"/>
<feature type="signal peptide" evidence="2">
    <location>
        <begin position="1"/>
        <end position="34"/>
    </location>
</feature>
<feature type="domain" description="Endonuclease/exonuclease/phosphatase" evidence="3">
    <location>
        <begin position="51"/>
        <end position="252"/>
    </location>
</feature>
<dbReference type="InterPro" id="IPR005135">
    <property type="entry name" value="Endo/exonuclease/phosphatase"/>
</dbReference>